<proteinExistence type="predicted"/>
<name>N0E1Y2_9MICO</name>
<gene>
    <name evidence="2" type="ORF">BN10_300046</name>
</gene>
<keyword evidence="3" id="KW-1185">Reference proteome</keyword>
<organism evidence="2 3">
    <name type="scientific">Phycicoccus elongatus Lp2</name>
    <dbReference type="NCBI Taxonomy" id="1193181"/>
    <lineage>
        <taxon>Bacteria</taxon>
        <taxon>Bacillati</taxon>
        <taxon>Actinomycetota</taxon>
        <taxon>Actinomycetes</taxon>
        <taxon>Micrococcales</taxon>
        <taxon>Intrasporangiaceae</taxon>
        <taxon>Phycicoccus</taxon>
    </lineage>
</organism>
<dbReference type="AlphaFoldDB" id="N0E1Y2"/>
<dbReference type="HOGENOM" id="CLU_1160653_0_0_11"/>
<dbReference type="RefSeq" id="WP_010849597.1">
    <property type="nucleotide sequence ID" value="NZ_HF570956.1"/>
</dbReference>
<feature type="compositionally biased region" description="Low complexity" evidence="1">
    <location>
        <begin position="146"/>
        <end position="164"/>
    </location>
</feature>
<evidence type="ECO:0000256" key="1">
    <source>
        <dbReference type="SAM" id="MobiDB-lite"/>
    </source>
</evidence>
<evidence type="ECO:0000313" key="3">
    <source>
        <dbReference type="Proteomes" id="UP000013167"/>
    </source>
</evidence>
<dbReference type="eggNOG" id="COG2919">
    <property type="taxonomic scope" value="Bacteria"/>
</dbReference>
<comment type="caution">
    <text evidence="2">The sequence shown here is derived from an EMBL/GenBank/DDBJ whole genome shotgun (WGS) entry which is preliminary data.</text>
</comment>
<feature type="compositionally biased region" description="Low complexity" evidence="1">
    <location>
        <begin position="171"/>
        <end position="230"/>
    </location>
</feature>
<dbReference type="STRING" id="1193181.BN10_300046"/>
<evidence type="ECO:0000313" key="2">
    <source>
        <dbReference type="EMBL" id="CCH69705.1"/>
    </source>
</evidence>
<accession>N0E1Y2</accession>
<sequence length="239" mass="23663">MSQMATARALPRSGATKAPRPLRLIAPAPPGHAGLVATCLVLLTAGFVAVLLLNTSMATGAFTVSRLQDRADELSDTRTALQHAVDAQSAPAELAKRALDLGMVPSTSAAFLRISDGQVLGVAEPAAADTGFTVVAQAGSARAAAPASPATPAAPAEQATAAAPAAPPVPESGTTVTTEGTVTRTTVTMVRGDVVESTVTSVDSATGATTSTTSRTPIPATPTAPESTPAQPAPPAPTN</sequence>
<dbReference type="Proteomes" id="UP000013167">
    <property type="component" value="Unassembled WGS sequence"/>
</dbReference>
<feature type="region of interest" description="Disordered" evidence="1">
    <location>
        <begin position="146"/>
        <end position="239"/>
    </location>
</feature>
<dbReference type="EMBL" id="CAIZ01000098">
    <property type="protein sequence ID" value="CCH69705.1"/>
    <property type="molecule type" value="Genomic_DNA"/>
</dbReference>
<reference evidence="2 3" key="1">
    <citation type="journal article" date="2013" name="ISME J.">
        <title>A metabolic model for members of the genus Tetrasphaera involved in enhanced biological phosphorus removal.</title>
        <authorList>
            <person name="Kristiansen R."/>
            <person name="Nguyen H.T.T."/>
            <person name="Saunders A.M."/>
            <person name="Nielsen J.L."/>
            <person name="Wimmer R."/>
            <person name="Le V.Q."/>
            <person name="McIlroy S.J."/>
            <person name="Petrovski S."/>
            <person name="Seviour R.J."/>
            <person name="Calteau A."/>
            <person name="Nielsen K.L."/>
            <person name="Nielsen P.H."/>
        </authorList>
    </citation>
    <scope>NUCLEOTIDE SEQUENCE [LARGE SCALE GENOMIC DNA]</scope>
    <source>
        <strain evidence="2 3">Lp2</strain>
    </source>
</reference>
<feature type="region of interest" description="Disordered" evidence="1">
    <location>
        <begin position="1"/>
        <end position="22"/>
    </location>
</feature>
<protein>
    <submittedName>
        <fullName evidence="2">Putative membrane protein</fullName>
    </submittedName>
</protein>